<evidence type="ECO:0000256" key="6">
    <source>
        <dbReference type="ARBA" id="ARBA00022490"/>
    </source>
</evidence>
<dbReference type="Pfam" id="PF00326">
    <property type="entry name" value="Peptidase_S9"/>
    <property type="match status" value="1"/>
</dbReference>
<evidence type="ECO:0000313" key="11">
    <source>
        <dbReference type="EMBL" id="KAJ1973696.1"/>
    </source>
</evidence>
<feature type="domain" description="Acylamino-acid-releasing enzyme N-terminal" evidence="10">
    <location>
        <begin position="13"/>
        <end position="90"/>
    </location>
</feature>
<dbReference type="Proteomes" id="UP001151582">
    <property type="component" value="Unassembled WGS sequence"/>
</dbReference>
<dbReference type="Pfam" id="PF19283">
    <property type="entry name" value="APEH_N"/>
    <property type="match status" value="2"/>
</dbReference>
<evidence type="ECO:0000256" key="1">
    <source>
        <dbReference type="ARBA" id="ARBA00000721"/>
    </source>
</evidence>
<dbReference type="InterPro" id="IPR045550">
    <property type="entry name" value="AARE_N"/>
</dbReference>
<evidence type="ECO:0000259" key="10">
    <source>
        <dbReference type="Pfam" id="PF19283"/>
    </source>
</evidence>
<dbReference type="InterPro" id="IPR029058">
    <property type="entry name" value="AB_hydrolase_fold"/>
</dbReference>
<accession>A0A9W8AXS3</accession>
<evidence type="ECO:0000256" key="7">
    <source>
        <dbReference type="ARBA" id="ARBA00022801"/>
    </source>
</evidence>
<dbReference type="AlphaFoldDB" id="A0A9W8AXS3"/>
<proteinExistence type="inferred from homology"/>
<comment type="catalytic activity">
    <reaction evidence="1">
        <text>Cleavage of an N-acetyl or N-formyl amino acid from the N-terminus of a polypeptide.</text>
        <dbReference type="EC" id="3.4.19.1"/>
    </reaction>
</comment>
<evidence type="ECO:0000256" key="4">
    <source>
        <dbReference type="ARBA" id="ARBA00011881"/>
    </source>
</evidence>
<dbReference type="EMBL" id="JANBQB010000774">
    <property type="protein sequence ID" value="KAJ1973696.1"/>
    <property type="molecule type" value="Genomic_DNA"/>
</dbReference>
<evidence type="ECO:0000313" key="12">
    <source>
        <dbReference type="Proteomes" id="UP001151582"/>
    </source>
</evidence>
<feature type="non-terminal residue" evidence="11">
    <location>
        <position position="1"/>
    </location>
</feature>
<sequence>YSATDNVGIIRQAWSPSRTKRAVLRTVNNQGSNKPSVQRFVEVWEGSLLSSQVDVTDLHGDFYGDSTFGSLSWACQEHQLVYVAERNSDKDLLTKFDYQPDWGERFDGKKQPTLVLVDMNQQEARMVELGTDDSPGQVIFGPNDNSLIFVGYHHCGQVQGVVYCLNRPTRVYQCTLSGQDLHTLSNAQWAVHTPQLTPGGCQLVYLAHPVGGPHRSCATLMAYSFADQTTDTIIAPVADYLDQTDQFPGLYSEGLSSHSFVSTGNSELWLVCTSLWGSRTTILAINLQSHQVINLTPDSATGSWVLLDMYGTTMVASNSTPNQPPALFVATFPSARDQADAPKIAWQLAAKYAPEAHALPLDHLIDWEVLRFCERFPCLEAVYIAPKAMSQSGLQRMATAFPKSAALFDTLQAWRQTVPFEKPPLIVFPHGGPHSTYVSKFGWDLATYALAGFAVLLINFRGSLGFGQKYIDSLVGRIGDVELADVQHMADYVVAHKPVDAQRRLYQGGSHGGFIGAHLSGEYPDYYQACVLRNPVVNIGAMVFSTDIPDWCAFERGQAFDYHSYNRTTGESYQAMLACSPMRNITKVKVPTLLLIGEGDRRVPPTQGLAWLRGLRSLTKAPVELKMYTGVGHALDSVEVEAASFQHVMEFFITHGCQMSWE</sequence>
<name>A0A9W8AXS3_9FUNG</name>
<dbReference type="PANTHER" id="PTHR42776:SF4">
    <property type="entry name" value="ACYLAMINO-ACID-RELEASING ENZYME"/>
    <property type="match status" value="1"/>
</dbReference>
<feature type="domain" description="Peptidase S9 prolyl oligopeptidase catalytic" evidence="9">
    <location>
        <begin position="440"/>
        <end position="654"/>
    </location>
</feature>
<comment type="caution">
    <text evidence="11">The sequence shown here is derived from an EMBL/GenBank/DDBJ whole genome shotgun (WGS) entry which is preliminary data.</text>
</comment>
<evidence type="ECO:0000256" key="3">
    <source>
        <dbReference type="ARBA" id="ARBA00010040"/>
    </source>
</evidence>
<dbReference type="SUPFAM" id="SSF53474">
    <property type="entry name" value="alpha/beta-Hydrolases"/>
    <property type="match status" value="1"/>
</dbReference>
<dbReference type="InterPro" id="IPR001375">
    <property type="entry name" value="Peptidase_S9_cat"/>
</dbReference>
<evidence type="ECO:0000259" key="9">
    <source>
        <dbReference type="Pfam" id="PF00326"/>
    </source>
</evidence>
<evidence type="ECO:0000256" key="2">
    <source>
        <dbReference type="ARBA" id="ARBA00004496"/>
    </source>
</evidence>
<keyword evidence="7" id="KW-0378">Hydrolase</keyword>
<protein>
    <recommendedName>
        <fullName evidence="5">acylaminoacyl-peptidase</fullName>
        <ecNumber evidence="5">3.4.19.1</ecNumber>
    </recommendedName>
    <alternativeName>
        <fullName evidence="8">Dipeptidyl-peptidase V</fullName>
    </alternativeName>
</protein>
<evidence type="ECO:0000256" key="5">
    <source>
        <dbReference type="ARBA" id="ARBA00012917"/>
    </source>
</evidence>
<feature type="domain" description="Acylamino-acid-releasing enzyme N-terminal" evidence="10">
    <location>
        <begin position="97"/>
        <end position="341"/>
    </location>
</feature>
<organism evidence="11 12">
    <name type="scientific">Dimargaris verticillata</name>
    <dbReference type="NCBI Taxonomy" id="2761393"/>
    <lineage>
        <taxon>Eukaryota</taxon>
        <taxon>Fungi</taxon>
        <taxon>Fungi incertae sedis</taxon>
        <taxon>Zoopagomycota</taxon>
        <taxon>Kickxellomycotina</taxon>
        <taxon>Dimargaritomycetes</taxon>
        <taxon>Dimargaritales</taxon>
        <taxon>Dimargaritaceae</taxon>
        <taxon>Dimargaris</taxon>
    </lineage>
</organism>
<comment type="subcellular location">
    <subcellularLocation>
        <location evidence="2">Cytoplasm</location>
    </subcellularLocation>
</comment>
<keyword evidence="12" id="KW-1185">Reference proteome</keyword>
<gene>
    <name evidence="11" type="ORF">H4R34_004988</name>
</gene>
<dbReference type="EC" id="3.4.19.1" evidence="5"/>
<dbReference type="Gene3D" id="3.40.50.1820">
    <property type="entry name" value="alpha/beta hydrolase"/>
    <property type="match status" value="1"/>
</dbReference>
<dbReference type="SUPFAM" id="SSF82171">
    <property type="entry name" value="DPP6 N-terminal domain-like"/>
    <property type="match status" value="1"/>
</dbReference>
<comment type="similarity">
    <text evidence="3">Belongs to the peptidase S9C family.</text>
</comment>
<dbReference type="GO" id="GO:0008242">
    <property type="term" value="F:omega peptidase activity"/>
    <property type="evidence" value="ECO:0007669"/>
    <property type="project" value="UniProtKB-EC"/>
</dbReference>
<dbReference type="GO" id="GO:0004252">
    <property type="term" value="F:serine-type endopeptidase activity"/>
    <property type="evidence" value="ECO:0007669"/>
    <property type="project" value="TreeGrafter"/>
</dbReference>
<evidence type="ECO:0000256" key="8">
    <source>
        <dbReference type="ARBA" id="ARBA00032829"/>
    </source>
</evidence>
<dbReference type="GO" id="GO:0005737">
    <property type="term" value="C:cytoplasm"/>
    <property type="evidence" value="ECO:0007669"/>
    <property type="project" value="UniProtKB-SubCell"/>
</dbReference>
<keyword evidence="6" id="KW-0963">Cytoplasm</keyword>
<dbReference type="GO" id="GO:0006508">
    <property type="term" value="P:proteolysis"/>
    <property type="evidence" value="ECO:0007669"/>
    <property type="project" value="InterPro"/>
</dbReference>
<reference evidence="11" key="1">
    <citation type="submission" date="2022-07" db="EMBL/GenBank/DDBJ databases">
        <title>Phylogenomic reconstructions and comparative analyses of Kickxellomycotina fungi.</title>
        <authorList>
            <person name="Reynolds N.K."/>
            <person name="Stajich J.E."/>
            <person name="Barry K."/>
            <person name="Grigoriev I.V."/>
            <person name="Crous P."/>
            <person name="Smith M.E."/>
        </authorList>
    </citation>
    <scope>NUCLEOTIDE SEQUENCE</scope>
    <source>
        <strain evidence="11">RSA 567</strain>
    </source>
</reference>
<dbReference type="PANTHER" id="PTHR42776">
    <property type="entry name" value="SERINE PEPTIDASE S9 FAMILY MEMBER"/>
    <property type="match status" value="1"/>
</dbReference>
<comment type="subunit">
    <text evidence="4">Homotetramer.</text>
</comment>
<dbReference type="OrthoDB" id="43744at2759"/>